<evidence type="ECO:0000313" key="2">
    <source>
        <dbReference type="Proteomes" id="UP000094893"/>
    </source>
</evidence>
<evidence type="ECO:0000313" key="1">
    <source>
        <dbReference type="EMBL" id="OCX76740.1"/>
    </source>
</evidence>
<protein>
    <submittedName>
        <fullName evidence="1">Uncharacterized protein</fullName>
    </submittedName>
</protein>
<gene>
    <name evidence="1" type="ORF">A6P07_01800</name>
</gene>
<dbReference type="AlphaFoldDB" id="A0A1C2IL68"/>
<dbReference type="EMBL" id="LWSA01000020">
    <property type="protein sequence ID" value="OCX76740.1"/>
    <property type="molecule type" value="Genomic_DNA"/>
</dbReference>
<proteinExistence type="predicted"/>
<dbReference type="Proteomes" id="UP000094893">
    <property type="component" value="Unassembled WGS sequence"/>
</dbReference>
<sequence>MFMKSLRITCLLTFFSYQSDRYMVHTGIKQAQWQLRLPKASVEAIDELIQVFLQIFAGDSMVSSQQERLKVANSDVPRAAIRLPVPAV</sequence>
<accession>A0A1C2IL68</accession>
<comment type="caution">
    <text evidence="1">The sequence shown here is derived from an EMBL/GenBank/DDBJ whole genome shotgun (WGS) entry which is preliminary data.</text>
</comment>
<organism evidence="1 2">
    <name type="scientific">Acidithiobacillus thiooxidans</name>
    <name type="common">Thiobacillus thiooxidans</name>
    <dbReference type="NCBI Taxonomy" id="930"/>
    <lineage>
        <taxon>Bacteria</taxon>
        <taxon>Pseudomonadati</taxon>
        <taxon>Pseudomonadota</taxon>
        <taxon>Acidithiobacillia</taxon>
        <taxon>Acidithiobacillales</taxon>
        <taxon>Acidithiobacillaceae</taxon>
        <taxon>Acidithiobacillus</taxon>
    </lineage>
</organism>
<reference evidence="1 2" key="1">
    <citation type="journal article" date="2016" name="Int. J. Mol. Sci.">
        <title>Comparative genomics of the extreme acidophile Acidithiobacillus thiooxidans reveals intraspecific divergence and niche adaptation.</title>
        <authorList>
            <person name="Zhang X."/>
            <person name="Feng X."/>
            <person name="Tao J."/>
            <person name="Ma L."/>
            <person name="Xiao Y."/>
            <person name="Liang Y."/>
            <person name="Liu X."/>
            <person name="Yin H."/>
        </authorList>
    </citation>
    <scope>NUCLEOTIDE SEQUENCE [LARGE SCALE GENOMIC DNA]</scope>
    <source>
        <strain evidence="1 2">A02</strain>
    </source>
</reference>
<name>A0A1C2IL68_ACITH</name>